<dbReference type="Proteomes" id="UP000092583">
    <property type="component" value="Unassembled WGS sequence"/>
</dbReference>
<sequence length="224" mass="24269">MSSSNPPTVDGQSIIIPDPEGHARITMYLDAHTSGNQSNQWGNDTRASLEKVFLDHSSNHGPSGPKFTYKEENGISSLSCNGCGNTHVHFDPSTDPDLDKVNTMINGSDIVASQDGETQVDVKKLLQELQDLKNLDNPLISTRYSNDRQKVETVKFKSDQDEYFRPNCIDHCLDCSQLWYDAAFNRKDPKAVAGCSLCSAVVVGGLTAFIVSGLSAAAASQTGL</sequence>
<keyword evidence="2" id="KW-1185">Reference proteome</keyword>
<proteinExistence type="predicted"/>
<gene>
    <name evidence="1" type="ORF">L486_00942</name>
</gene>
<dbReference type="AlphaFoldDB" id="A0A1B9J0H8"/>
<reference evidence="1 2" key="1">
    <citation type="submission" date="2013-07" db="EMBL/GenBank/DDBJ databases">
        <title>The Genome Sequence of Kwoniella mangroviensis CBS10435.</title>
        <authorList>
            <consortium name="The Broad Institute Genome Sequencing Platform"/>
            <person name="Cuomo C."/>
            <person name="Litvintseva A."/>
            <person name="Chen Y."/>
            <person name="Heitman J."/>
            <person name="Sun S."/>
            <person name="Springer D."/>
            <person name="Dromer F."/>
            <person name="Young S.K."/>
            <person name="Zeng Q."/>
            <person name="Gargeya S."/>
            <person name="Fitzgerald M."/>
            <person name="Abouelleil A."/>
            <person name="Alvarado L."/>
            <person name="Berlin A.M."/>
            <person name="Chapman S.B."/>
            <person name="Dewar J."/>
            <person name="Goldberg J."/>
            <person name="Griggs A."/>
            <person name="Gujja S."/>
            <person name="Hansen M."/>
            <person name="Howarth C."/>
            <person name="Imamovic A."/>
            <person name="Larimer J."/>
            <person name="McCowan C."/>
            <person name="Murphy C."/>
            <person name="Pearson M."/>
            <person name="Priest M."/>
            <person name="Roberts A."/>
            <person name="Saif S."/>
            <person name="Shea T."/>
            <person name="Sykes S."/>
            <person name="Wortman J."/>
            <person name="Nusbaum C."/>
            <person name="Birren B."/>
        </authorList>
    </citation>
    <scope>NUCLEOTIDE SEQUENCE [LARGE SCALE GENOMIC DNA]</scope>
    <source>
        <strain evidence="1 2">CBS 10435</strain>
    </source>
</reference>
<dbReference type="EMBL" id="KI669459">
    <property type="protein sequence ID" value="OCF61295.1"/>
    <property type="molecule type" value="Genomic_DNA"/>
</dbReference>
<reference evidence="2" key="2">
    <citation type="submission" date="2013-12" db="EMBL/GenBank/DDBJ databases">
        <title>Evolution of pathogenesis and genome organization in the Tremellales.</title>
        <authorList>
            <person name="Cuomo C."/>
            <person name="Litvintseva A."/>
            <person name="Heitman J."/>
            <person name="Chen Y."/>
            <person name="Sun S."/>
            <person name="Springer D."/>
            <person name="Dromer F."/>
            <person name="Young S."/>
            <person name="Zeng Q."/>
            <person name="Chapman S."/>
            <person name="Gujja S."/>
            <person name="Saif S."/>
            <person name="Birren B."/>
        </authorList>
    </citation>
    <scope>NUCLEOTIDE SEQUENCE [LARGE SCALE GENOMIC DNA]</scope>
    <source>
        <strain evidence="2">CBS 10435</strain>
    </source>
</reference>
<evidence type="ECO:0000313" key="2">
    <source>
        <dbReference type="Proteomes" id="UP000092583"/>
    </source>
</evidence>
<evidence type="ECO:0000313" key="1">
    <source>
        <dbReference type="EMBL" id="OCF61295.1"/>
    </source>
</evidence>
<name>A0A1B9J0H8_9TREE</name>
<accession>A0A1B9J0H8</accession>
<protein>
    <submittedName>
        <fullName evidence="1">Uncharacterized protein</fullName>
    </submittedName>
</protein>
<organism evidence="1 2">
    <name type="scientific">Kwoniella mangroviensis CBS 10435</name>
    <dbReference type="NCBI Taxonomy" id="1331196"/>
    <lineage>
        <taxon>Eukaryota</taxon>
        <taxon>Fungi</taxon>
        <taxon>Dikarya</taxon>
        <taxon>Basidiomycota</taxon>
        <taxon>Agaricomycotina</taxon>
        <taxon>Tremellomycetes</taxon>
        <taxon>Tremellales</taxon>
        <taxon>Cryptococcaceae</taxon>
        <taxon>Kwoniella</taxon>
    </lineage>
</organism>